<dbReference type="AlphaFoldDB" id="A0A9W7J997"/>
<evidence type="ECO:0000313" key="1">
    <source>
        <dbReference type="EMBL" id="GMJ09660.1"/>
    </source>
</evidence>
<organism evidence="1 2">
    <name type="scientific">Hibiscus trionum</name>
    <name type="common">Flower of an hour</name>
    <dbReference type="NCBI Taxonomy" id="183268"/>
    <lineage>
        <taxon>Eukaryota</taxon>
        <taxon>Viridiplantae</taxon>
        <taxon>Streptophyta</taxon>
        <taxon>Embryophyta</taxon>
        <taxon>Tracheophyta</taxon>
        <taxon>Spermatophyta</taxon>
        <taxon>Magnoliopsida</taxon>
        <taxon>eudicotyledons</taxon>
        <taxon>Gunneridae</taxon>
        <taxon>Pentapetalae</taxon>
        <taxon>rosids</taxon>
        <taxon>malvids</taxon>
        <taxon>Malvales</taxon>
        <taxon>Malvaceae</taxon>
        <taxon>Malvoideae</taxon>
        <taxon>Hibiscus</taxon>
    </lineage>
</organism>
<reference evidence="1" key="1">
    <citation type="submission" date="2023-05" db="EMBL/GenBank/DDBJ databases">
        <title>Genome and transcriptome analyses reveal genes involved in the formation of fine ridges on petal epidermal cells in Hibiscus trionum.</title>
        <authorList>
            <person name="Koshimizu S."/>
            <person name="Masuda S."/>
            <person name="Ishii T."/>
            <person name="Shirasu K."/>
            <person name="Hoshino A."/>
            <person name="Arita M."/>
        </authorList>
    </citation>
    <scope>NUCLEOTIDE SEQUENCE</scope>
    <source>
        <strain evidence="1">Hamamatsu line</strain>
    </source>
</reference>
<accession>A0A9W7J997</accession>
<dbReference type="Proteomes" id="UP001165190">
    <property type="component" value="Unassembled WGS sequence"/>
</dbReference>
<comment type="caution">
    <text evidence="1">The sequence shown here is derived from an EMBL/GenBank/DDBJ whole genome shotgun (WGS) entry which is preliminary data.</text>
</comment>
<sequence length="75" mass="8333">MGQSPSAALHRETSLTFLSSSVFLFSEEFLDEIVANRNYTAKISDECLAYVFQFLGPGGFMQASRSLQSELRTGF</sequence>
<gene>
    <name evidence="1" type="ORF">HRI_004635200</name>
</gene>
<proteinExistence type="predicted"/>
<keyword evidence="2" id="KW-1185">Reference proteome</keyword>
<name>A0A9W7J997_HIBTR</name>
<protein>
    <submittedName>
        <fullName evidence="1">Uncharacterized protein</fullName>
    </submittedName>
</protein>
<evidence type="ECO:0000313" key="2">
    <source>
        <dbReference type="Proteomes" id="UP001165190"/>
    </source>
</evidence>
<dbReference type="EMBL" id="BSYR01000056">
    <property type="protein sequence ID" value="GMJ09660.1"/>
    <property type="molecule type" value="Genomic_DNA"/>
</dbReference>